<protein>
    <submittedName>
        <fullName evidence="1">Uncharacterized protein</fullName>
    </submittedName>
</protein>
<dbReference type="Proteomes" id="UP000276133">
    <property type="component" value="Unassembled WGS sequence"/>
</dbReference>
<name>A0A3M7S3J5_BRAPC</name>
<reference evidence="1 2" key="1">
    <citation type="journal article" date="2018" name="Sci. Rep.">
        <title>Genomic signatures of local adaptation to the degree of environmental predictability in rotifers.</title>
        <authorList>
            <person name="Franch-Gras L."/>
            <person name="Hahn C."/>
            <person name="Garcia-Roger E.M."/>
            <person name="Carmona M.J."/>
            <person name="Serra M."/>
            <person name="Gomez A."/>
        </authorList>
    </citation>
    <scope>NUCLEOTIDE SEQUENCE [LARGE SCALE GENOMIC DNA]</scope>
    <source>
        <strain evidence="1">HYR1</strain>
    </source>
</reference>
<proteinExistence type="predicted"/>
<keyword evidence="2" id="KW-1185">Reference proteome</keyword>
<gene>
    <name evidence="1" type="ORF">BpHYR1_046600</name>
</gene>
<organism evidence="1 2">
    <name type="scientific">Brachionus plicatilis</name>
    <name type="common">Marine rotifer</name>
    <name type="synonym">Brachionus muelleri</name>
    <dbReference type="NCBI Taxonomy" id="10195"/>
    <lineage>
        <taxon>Eukaryota</taxon>
        <taxon>Metazoa</taxon>
        <taxon>Spiralia</taxon>
        <taxon>Gnathifera</taxon>
        <taxon>Rotifera</taxon>
        <taxon>Eurotatoria</taxon>
        <taxon>Monogononta</taxon>
        <taxon>Pseudotrocha</taxon>
        <taxon>Ploima</taxon>
        <taxon>Brachionidae</taxon>
        <taxon>Brachionus</taxon>
    </lineage>
</organism>
<comment type="caution">
    <text evidence="1">The sequence shown here is derived from an EMBL/GenBank/DDBJ whole genome shotgun (WGS) entry which is preliminary data.</text>
</comment>
<evidence type="ECO:0000313" key="1">
    <source>
        <dbReference type="EMBL" id="RNA30177.1"/>
    </source>
</evidence>
<dbReference type="EMBL" id="REGN01002118">
    <property type="protein sequence ID" value="RNA30177.1"/>
    <property type="molecule type" value="Genomic_DNA"/>
</dbReference>
<sequence>MDQHMISNNRIFVISDCTCVLRIVNAGTESEMKAFMLNSQLNSQITILTLLTLYYDYLRHEKRSPSSDRALKND</sequence>
<accession>A0A3M7S3J5</accession>
<dbReference type="AlphaFoldDB" id="A0A3M7S3J5"/>
<evidence type="ECO:0000313" key="2">
    <source>
        <dbReference type="Proteomes" id="UP000276133"/>
    </source>
</evidence>